<dbReference type="Pfam" id="PF04612">
    <property type="entry name" value="T2SSM"/>
    <property type="match status" value="1"/>
</dbReference>
<dbReference type="GO" id="GO:0005886">
    <property type="term" value="C:plasma membrane"/>
    <property type="evidence" value="ECO:0007669"/>
    <property type="project" value="UniProtKB-SubCell"/>
</dbReference>
<dbReference type="PIRSF" id="PIRSF006291">
    <property type="entry name" value="GspM"/>
    <property type="match status" value="1"/>
</dbReference>
<gene>
    <name evidence="12" type="ORF">A6E04_17245</name>
</gene>
<keyword evidence="3 10" id="KW-0813">Transport</keyword>
<accession>A0A1B9NV85</accession>
<evidence type="ECO:0000256" key="4">
    <source>
        <dbReference type="ARBA" id="ARBA00022475"/>
    </source>
</evidence>
<keyword evidence="8 11" id="KW-1133">Transmembrane helix</keyword>
<evidence type="ECO:0000256" key="3">
    <source>
        <dbReference type="ARBA" id="ARBA00022448"/>
    </source>
</evidence>
<evidence type="ECO:0000256" key="11">
    <source>
        <dbReference type="SAM" id="Phobius"/>
    </source>
</evidence>
<dbReference type="EMBL" id="MAJU01000025">
    <property type="protein sequence ID" value="OCH18421.1"/>
    <property type="molecule type" value="Genomic_DNA"/>
</dbReference>
<protein>
    <recommendedName>
        <fullName evidence="10">Type II secretion system protein M</fullName>
        <shortName evidence="10">T2SS protein M</shortName>
    </recommendedName>
    <alternativeName>
        <fullName evidence="10">General secretion pathway protein M</fullName>
    </alternativeName>
</protein>
<comment type="similarity">
    <text evidence="2 10">Belongs to the GSP M family.</text>
</comment>
<sequence>MKALMTWWQSISPRERILVGGGSIALLIALIYWGGIKPLNERAELAQNRINSERNLLVWVQKKADNITTLRGGTSHNAQTSIKPMNQVIPSSTNRFKIELIRMQPRGDVMQVWVKPLPFNSLINWLAYLRDAQGIDVQFLDIDKAEVEGMVEVNRLQLSREAS</sequence>
<evidence type="ECO:0000256" key="2">
    <source>
        <dbReference type="ARBA" id="ARBA00010637"/>
    </source>
</evidence>
<name>A0A1B9NV85_ALILO</name>
<evidence type="ECO:0000256" key="10">
    <source>
        <dbReference type="PIRNR" id="PIRNR006291"/>
    </source>
</evidence>
<organism evidence="12 13">
    <name type="scientific">Aliivibrio logei</name>
    <name type="common">Vibrio logei</name>
    <dbReference type="NCBI Taxonomy" id="688"/>
    <lineage>
        <taxon>Bacteria</taxon>
        <taxon>Pseudomonadati</taxon>
        <taxon>Pseudomonadota</taxon>
        <taxon>Gammaproteobacteria</taxon>
        <taxon>Vibrionales</taxon>
        <taxon>Vibrionaceae</taxon>
        <taxon>Aliivibrio</taxon>
    </lineage>
</organism>
<evidence type="ECO:0000256" key="7">
    <source>
        <dbReference type="ARBA" id="ARBA00022927"/>
    </source>
</evidence>
<comment type="caution">
    <text evidence="12">The sequence shown here is derived from an EMBL/GenBank/DDBJ whole genome shotgun (WGS) entry which is preliminary data.</text>
</comment>
<keyword evidence="6 11" id="KW-0812">Transmembrane</keyword>
<dbReference type="InterPro" id="IPR023229">
    <property type="entry name" value="T2SS_M_periplasmic_sf"/>
</dbReference>
<dbReference type="STRING" id="688.A6E04_17245"/>
<feature type="transmembrane region" description="Helical" evidence="11">
    <location>
        <begin position="17"/>
        <end position="35"/>
    </location>
</feature>
<keyword evidence="4 10" id="KW-1003">Cell membrane</keyword>
<dbReference type="GO" id="GO:0015627">
    <property type="term" value="C:type II protein secretion system complex"/>
    <property type="evidence" value="ECO:0007669"/>
    <property type="project" value="InterPro"/>
</dbReference>
<dbReference type="GO" id="GO:0015628">
    <property type="term" value="P:protein secretion by the type II secretion system"/>
    <property type="evidence" value="ECO:0007669"/>
    <property type="project" value="InterPro"/>
</dbReference>
<evidence type="ECO:0000256" key="6">
    <source>
        <dbReference type="ARBA" id="ARBA00022692"/>
    </source>
</evidence>
<proteinExistence type="inferred from homology"/>
<dbReference type="OrthoDB" id="6624834at2"/>
<dbReference type="RefSeq" id="WP_065611966.1">
    <property type="nucleotide sequence ID" value="NZ_CAWMPN010000025.1"/>
</dbReference>
<evidence type="ECO:0000256" key="1">
    <source>
        <dbReference type="ARBA" id="ARBA00004377"/>
    </source>
</evidence>
<dbReference type="SUPFAM" id="SSF103054">
    <property type="entry name" value="General secretion pathway protein M, EpsM"/>
    <property type="match status" value="1"/>
</dbReference>
<evidence type="ECO:0000256" key="8">
    <source>
        <dbReference type="ARBA" id="ARBA00022989"/>
    </source>
</evidence>
<comment type="subcellular location">
    <subcellularLocation>
        <location evidence="1">Cell inner membrane</location>
        <topology evidence="1">Single-pass membrane protein</topology>
    </subcellularLocation>
</comment>
<dbReference type="Proteomes" id="UP000093523">
    <property type="component" value="Unassembled WGS sequence"/>
</dbReference>
<keyword evidence="9 10" id="KW-0472">Membrane</keyword>
<keyword evidence="5 10" id="KW-0997">Cell inner membrane</keyword>
<evidence type="ECO:0000313" key="12">
    <source>
        <dbReference type="EMBL" id="OCH18421.1"/>
    </source>
</evidence>
<comment type="function">
    <text evidence="10">Inner membrane component of the type II secretion system required for the energy-dependent secretion of extracellular factors such as proteases and toxins from the periplasm.</text>
</comment>
<evidence type="ECO:0000313" key="13">
    <source>
        <dbReference type="Proteomes" id="UP000093523"/>
    </source>
</evidence>
<reference evidence="12 13" key="1">
    <citation type="submission" date="2016-06" db="EMBL/GenBank/DDBJ databases">
        <authorList>
            <person name="Kjaerup R.B."/>
            <person name="Dalgaard T.S."/>
            <person name="Juul-Madsen H.R."/>
        </authorList>
    </citation>
    <scope>NUCLEOTIDE SEQUENCE [LARGE SCALE GENOMIC DNA]</scope>
    <source>
        <strain evidence="12 13">1S159</strain>
    </source>
</reference>
<dbReference type="AlphaFoldDB" id="A0A1B9NV85"/>
<dbReference type="Gene3D" id="3.30.1360.100">
    <property type="entry name" value="General secretion pathway protein M, EpsM"/>
    <property type="match status" value="1"/>
</dbReference>
<evidence type="ECO:0000256" key="5">
    <source>
        <dbReference type="ARBA" id="ARBA00022519"/>
    </source>
</evidence>
<keyword evidence="7 10" id="KW-0653">Protein transport</keyword>
<evidence type="ECO:0000256" key="9">
    <source>
        <dbReference type="ARBA" id="ARBA00023136"/>
    </source>
</evidence>
<dbReference type="InterPro" id="IPR007690">
    <property type="entry name" value="T2SS_GspM"/>
</dbReference>